<evidence type="ECO:0000256" key="1">
    <source>
        <dbReference type="ARBA" id="ARBA00004382"/>
    </source>
</evidence>
<dbReference type="Pfam" id="PF13624">
    <property type="entry name" value="SurA_N_3"/>
    <property type="match status" value="1"/>
</dbReference>
<evidence type="ECO:0000256" key="11">
    <source>
        <dbReference type="PROSITE-ProRule" id="PRU00278"/>
    </source>
</evidence>
<dbReference type="RefSeq" id="WP_187025211.1">
    <property type="nucleotide sequence ID" value="NZ_JACRUP010000001.1"/>
</dbReference>
<dbReference type="Gene3D" id="1.10.4030.10">
    <property type="entry name" value="Porin chaperone SurA, peptide-binding domain"/>
    <property type="match status" value="1"/>
</dbReference>
<dbReference type="PANTHER" id="PTHR47529">
    <property type="entry name" value="PEPTIDYL-PROLYL CIS-TRANS ISOMERASE D"/>
    <property type="match status" value="1"/>
</dbReference>
<evidence type="ECO:0000256" key="3">
    <source>
        <dbReference type="ARBA" id="ARBA00022519"/>
    </source>
</evidence>
<protein>
    <recommendedName>
        <fullName evidence="9">Periplasmic chaperone PpiD</fullName>
    </recommendedName>
    <alternativeName>
        <fullName evidence="10">Periplasmic folding chaperone</fullName>
    </alternativeName>
</protein>
<feature type="transmembrane region" description="Helical" evidence="12">
    <location>
        <begin position="12"/>
        <end position="35"/>
    </location>
</feature>
<dbReference type="Gene3D" id="3.10.50.40">
    <property type="match status" value="1"/>
</dbReference>
<dbReference type="GO" id="GO:0003755">
    <property type="term" value="F:peptidyl-prolyl cis-trans isomerase activity"/>
    <property type="evidence" value="ECO:0007669"/>
    <property type="project" value="UniProtKB-KW"/>
</dbReference>
<keyword evidence="3" id="KW-0997">Cell inner membrane</keyword>
<evidence type="ECO:0000259" key="13">
    <source>
        <dbReference type="PROSITE" id="PS50198"/>
    </source>
</evidence>
<dbReference type="PANTHER" id="PTHR47529:SF1">
    <property type="entry name" value="PERIPLASMIC CHAPERONE PPID"/>
    <property type="match status" value="1"/>
</dbReference>
<keyword evidence="15" id="KW-1185">Reference proteome</keyword>
<dbReference type="SUPFAM" id="SSF109998">
    <property type="entry name" value="Triger factor/SurA peptide-binding domain-like"/>
    <property type="match status" value="1"/>
</dbReference>
<dbReference type="NCBIfam" id="NF008054">
    <property type="entry name" value="PRK10788.1"/>
    <property type="match status" value="1"/>
</dbReference>
<keyword evidence="4 12" id="KW-0812">Transmembrane</keyword>
<evidence type="ECO:0000256" key="8">
    <source>
        <dbReference type="ARBA" id="ARBA00038408"/>
    </source>
</evidence>
<dbReference type="Pfam" id="PF13616">
    <property type="entry name" value="Rotamase_3"/>
    <property type="match status" value="1"/>
</dbReference>
<keyword evidence="7" id="KW-0143">Chaperone</keyword>
<keyword evidence="5 12" id="KW-1133">Transmembrane helix</keyword>
<dbReference type="PROSITE" id="PS50198">
    <property type="entry name" value="PPIC_PPIASE_2"/>
    <property type="match status" value="1"/>
</dbReference>
<dbReference type="EMBL" id="JACRUP010000001">
    <property type="protein sequence ID" value="MBC5849855.1"/>
    <property type="molecule type" value="Genomic_DNA"/>
</dbReference>
<dbReference type="SUPFAM" id="SSF54534">
    <property type="entry name" value="FKBP-like"/>
    <property type="match status" value="1"/>
</dbReference>
<evidence type="ECO:0000256" key="10">
    <source>
        <dbReference type="ARBA" id="ARBA00042775"/>
    </source>
</evidence>
<keyword evidence="6 12" id="KW-0472">Membrane</keyword>
<reference evidence="14" key="1">
    <citation type="submission" date="2020-08" db="EMBL/GenBank/DDBJ databases">
        <title>Genome Sequencing and Pan-Genome Analysis of Migratory bird Vibrio Strains, Inner Mongolia.</title>
        <authorList>
            <person name="Zheng L."/>
        </authorList>
    </citation>
    <scope>NUCLEOTIDE SEQUENCE</scope>
    <source>
        <strain evidence="14">M13F</strain>
    </source>
</reference>
<evidence type="ECO:0000256" key="6">
    <source>
        <dbReference type="ARBA" id="ARBA00023136"/>
    </source>
</evidence>
<evidence type="ECO:0000256" key="7">
    <source>
        <dbReference type="ARBA" id="ARBA00023186"/>
    </source>
</evidence>
<proteinExistence type="inferred from homology"/>
<evidence type="ECO:0000256" key="5">
    <source>
        <dbReference type="ARBA" id="ARBA00022989"/>
    </source>
</evidence>
<feature type="domain" description="PpiC" evidence="13">
    <location>
        <begin position="268"/>
        <end position="361"/>
    </location>
</feature>
<dbReference type="GO" id="GO:0005886">
    <property type="term" value="C:plasma membrane"/>
    <property type="evidence" value="ECO:0007669"/>
    <property type="project" value="UniProtKB-SubCell"/>
</dbReference>
<name>A0A9X0R7Y0_VIBME</name>
<evidence type="ECO:0000256" key="12">
    <source>
        <dbReference type="SAM" id="Phobius"/>
    </source>
</evidence>
<comment type="subcellular location">
    <subcellularLocation>
        <location evidence="1">Cell inner membrane</location>
        <topology evidence="1">Single-pass type II membrane protein</topology>
        <orientation evidence="1">Periplasmic side</orientation>
    </subcellularLocation>
</comment>
<comment type="similarity">
    <text evidence="8">Belongs to the PpiD chaperone family.</text>
</comment>
<accession>A0A9X0R7Y0</accession>
<dbReference type="InterPro" id="IPR000297">
    <property type="entry name" value="PPIase_PpiC"/>
</dbReference>
<organism evidence="14 15">
    <name type="scientific">Vibrio metschnikovii</name>
    <dbReference type="NCBI Taxonomy" id="28172"/>
    <lineage>
        <taxon>Bacteria</taxon>
        <taxon>Pseudomonadati</taxon>
        <taxon>Pseudomonadota</taxon>
        <taxon>Gammaproteobacteria</taxon>
        <taxon>Vibrionales</taxon>
        <taxon>Vibrionaceae</taxon>
        <taxon>Vibrio</taxon>
    </lineage>
</organism>
<keyword evidence="2" id="KW-1003">Cell membrane</keyword>
<dbReference type="InterPro" id="IPR023058">
    <property type="entry name" value="PPIase_PpiC_CS"/>
</dbReference>
<evidence type="ECO:0000256" key="4">
    <source>
        <dbReference type="ARBA" id="ARBA00022692"/>
    </source>
</evidence>
<evidence type="ECO:0000256" key="2">
    <source>
        <dbReference type="ARBA" id="ARBA00022475"/>
    </source>
</evidence>
<sequence>MMERLREGVNSIAVKIILGLIILSFIFAGVGNYIVGGGNNAAAKVGKTEISRGEFEQAYQNERNRMQSQLGDYFSTLLADPTYVASLRRSVLDSMINDILIEQHAQSLGLRVSDNQVRQAIIAMPEFQSAGQFDQNIYQSALRRAGFTPDAFAEYMRRSLVRDQLVAALQTSEFTLPGEVEGLSALVAQARDVRTITLPTTDFAKDVQLTDQEIEQYYQQNDDRYTRPEQMRISYIELAAQQLKEAITITDEQTKAFYDAHQDKYASKEQRKVSHIMIQGDDQQAAQAILDQLHNGADFAQLAKEKSQDIGSSQEGGELGWIEPDTMDAAFESAAFALQQVGEISGLVKSDFGYHIIKLDELKAPVIKPYEQVAVEIKAELQDQQAVDRFYQLQTELERIAFESPDSLDEAAKAIGADIQHTDFISVAELPAILSAPAVIQALRQPEVKEDQLNSDAIEIAPEHVVVVRVEQTRPEIILPLAEVREQIVATLSRLKAEQQALQLANDLVTGLNAGDNSLLDTHQLAFSEIQRMDRNSPLAEIVFSMPKPEGEHHVYAHGKDAQGNVVVIALAAVTTEVDPQLNQQIGAQLSRIGLQQNVEGILGVLRQNTKIQYYGLEQ</sequence>
<dbReference type="InterPro" id="IPR027304">
    <property type="entry name" value="Trigger_fact/SurA_dom_sf"/>
</dbReference>
<evidence type="ECO:0000313" key="14">
    <source>
        <dbReference type="EMBL" id="MBC5849855.1"/>
    </source>
</evidence>
<evidence type="ECO:0000256" key="9">
    <source>
        <dbReference type="ARBA" id="ARBA00040743"/>
    </source>
</evidence>
<evidence type="ECO:0000313" key="15">
    <source>
        <dbReference type="Proteomes" id="UP000615796"/>
    </source>
</evidence>
<keyword evidence="11 14" id="KW-0413">Isomerase</keyword>
<gene>
    <name evidence="14" type="primary">ppiD</name>
    <name evidence="14" type="ORF">H8Q88_02640</name>
</gene>
<dbReference type="PROSITE" id="PS01096">
    <property type="entry name" value="PPIC_PPIASE_1"/>
    <property type="match status" value="1"/>
</dbReference>
<dbReference type="InterPro" id="IPR046357">
    <property type="entry name" value="PPIase_dom_sf"/>
</dbReference>
<dbReference type="Proteomes" id="UP000615796">
    <property type="component" value="Unassembled WGS sequence"/>
</dbReference>
<comment type="caution">
    <text evidence="14">The sequence shown here is derived from an EMBL/GenBank/DDBJ whole genome shotgun (WGS) entry which is preliminary data.</text>
</comment>
<dbReference type="AlphaFoldDB" id="A0A9X0R7Y0"/>
<keyword evidence="11" id="KW-0697">Rotamase</keyword>
<dbReference type="InterPro" id="IPR052029">
    <property type="entry name" value="PpiD_chaperone"/>
</dbReference>